<dbReference type="InterPro" id="IPR036691">
    <property type="entry name" value="Endo/exonu/phosph_ase_sf"/>
</dbReference>
<sequence>MEVQKFLKFCSWNIEGLSGKLHDEDFLSIINSFDCISLVESWLSDASVVNLPGFYSFSKLRQKSERANRNSGGITVLIKSELRKGVKFLEKESSEEFVWWKLEKDFFHTKQDLYVCSVYIPPQNSPREQRLDCDHFELLQENIYKFSKSGNIILCGDFNARLGTLDDYVHEMEGVTFPTTVLTGSIEPRKSRDIHINTYGKSLAELCCGNELIILNGRTKGDYIGQFTCHTYNGASVVDYTVVSSEILQSIKHFTVSSITEFSHHCFLSFALEAEPRLGVDKGETLQLLPLPASFVWNDNLKDTLRENFINSNVSSEMNTLFESLNETDSVVSKFTDVIVNVSRNVVKIRNRQTPKKKRKRTIQKQRWFNTSCYLLKKELKKLGSLLSKYPNDPFLRHKFFATKKDYKRLTKRLKRNFQSELLNKIELMEENHPKEFWKLVNSIKASNSSDSSDDISPVVWYNYFKDLNEVK</sequence>
<feature type="domain" description="Endonuclease/exonuclease/phosphatase" evidence="1">
    <location>
        <begin position="10"/>
        <end position="245"/>
    </location>
</feature>
<dbReference type="InterPro" id="IPR005135">
    <property type="entry name" value="Endo/exonuclease/phosphatase"/>
</dbReference>
<dbReference type="Pfam" id="PF03372">
    <property type="entry name" value="Exo_endo_phos"/>
    <property type="match status" value="1"/>
</dbReference>
<dbReference type="AlphaFoldDB" id="A0A6S7KEN6"/>
<evidence type="ECO:0000313" key="3">
    <source>
        <dbReference type="Proteomes" id="UP001152795"/>
    </source>
</evidence>
<accession>A0A6S7KEN6</accession>
<name>A0A6S7KEN6_PARCT</name>
<evidence type="ECO:0000313" key="2">
    <source>
        <dbReference type="EMBL" id="CAB4018948.1"/>
    </source>
</evidence>
<dbReference type="Gene3D" id="3.60.10.10">
    <property type="entry name" value="Endonuclease/exonuclease/phosphatase"/>
    <property type="match status" value="1"/>
</dbReference>
<proteinExistence type="predicted"/>
<reference evidence="2" key="1">
    <citation type="submission" date="2020-04" db="EMBL/GenBank/DDBJ databases">
        <authorList>
            <person name="Alioto T."/>
            <person name="Alioto T."/>
            <person name="Gomez Garrido J."/>
        </authorList>
    </citation>
    <scope>NUCLEOTIDE SEQUENCE</scope>
    <source>
        <strain evidence="2">A484AB</strain>
    </source>
</reference>
<dbReference type="OrthoDB" id="6152476at2759"/>
<dbReference type="Proteomes" id="UP001152795">
    <property type="component" value="Unassembled WGS sequence"/>
</dbReference>
<dbReference type="EMBL" id="CACRXK020010230">
    <property type="protein sequence ID" value="CAB4018948.1"/>
    <property type="molecule type" value="Genomic_DNA"/>
</dbReference>
<comment type="caution">
    <text evidence="2">The sequence shown here is derived from an EMBL/GenBank/DDBJ whole genome shotgun (WGS) entry which is preliminary data.</text>
</comment>
<organism evidence="2 3">
    <name type="scientific">Paramuricea clavata</name>
    <name type="common">Red gorgonian</name>
    <name type="synonym">Violescent sea-whip</name>
    <dbReference type="NCBI Taxonomy" id="317549"/>
    <lineage>
        <taxon>Eukaryota</taxon>
        <taxon>Metazoa</taxon>
        <taxon>Cnidaria</taxon>
        <taxon>Anthozoa</taxon>
        <taxon>Octocorallia</taxon>
        <taxon>Malacalcyonacea</taxon>
        <taxon>Plexauridae</taxon>
        <taxon>Paramuricea</taxon>
    </lineage>
</organism>
<dbReference type="GO" id="GO:0003824">
    <property type="term" value="F:catalytic activity"/>
    <property type="evidence" value="ECO:0007669"/>
    <property type="project" value="InterPro"/>
</dbReference>
<protein>
    <recommendedName>
        <fullName evidence="1">Endonuclease/exonuclease/phosphatase domain-containing protein</fullName>
    </recommendedName>
</protein>
<dbReference type="SUPFAM" id="SSF56219">
    <property type="entry name" value="DNase I-like"/>
    <property type="match status" value="1"/>
</dbReference>
<feature type="non-terminal residue" evidence="2">
    <location>
        <position position="472"/>
    </location>
</feature>
<keyword evidence="3" id="KW-1185">Reference proteome</keyword>
<gene>
    <name evidence="2" type="ORF">PACLA_8A041433</name>
</gene>
<evidence type="ECO:0000259" key="1">
    <source>
        <dbReference type="Pfam" id="PF03372"/>
    </source>
</evidence>